<feature type="region of interest" description="Disordered" evidence="11">
    <location>
        <begin position="291"/>
        <end position="311"/>
    </location>
</feature>
<dbReference type="CDD" id="cd16985">
    <property type="entry name" value="ANTH_N_AP180"/>
    <property type="match status" value="1"/>
</dbReference>
<dbReference type="Proteomes" id="UP000192578">
    <property type="component" value="Unassembled WGS sequence"/>
</dbReference>
<dbReference type="PROSITE" id="PS50942">
    <property type="entry name" value="ENTH"/>
    <property type="match status" value="1"/>
</dbReference>
<evidence type="ECO:0000256" key="10">
    <source>
        <dbReference type="ARBA" id="ARBA00064895"/>
    </source>
</evidence>
<dbReference type="InterPro" id="IPR013809">
    <property type="entry name" value="ENTH"/>
</dbReference>
<feature type="compositionally biased region" description="Low complexity" evidence="11">
    <location>
        <begin position="397"/>
        <end position="412"/>
    </location>
</feature>
<keyword evidence="8" id="KW-0168">Coated pit</keyword>
<dbReference type="GO" id="GO:0005545">
    <property type="term" value="F:1-phosphatidylinositol binding"/>
    <property type="evidence" value="ECO:0007669"/>
    <property type="project" value="InterPro"/>
</dbReference>
<feature type="compositionally biased region" description="Low complexity" evidence="11">
    <location>
        <begin position="647"/>
        <end position="684"/>
    </location>
</feature>
<dbReference type="PANTHER" id="PTHR22951:SF5">
    <property type="entry name" value="PHOSPHATIDYLINOSITOL-BINDING CLATHRIN ASSEMBLY PROTEIN LAP"/>
    <property type="match status" value="1"/>
</dbReference>
<dbReference type="GO" id="GO:0005794">
    <property type="term" value="C:Golgi apparatus"/>
    <property type="evidence" value="ECO:0007669"/>
    <property type="project" value="UniProtKB-SubCell"/>
</dbReference>
<dbReference type="FunFam" id="1.25.40.90:FF:000017">
    <property type="entry name" value="Phosphatidylinositol-binding clathrin assembly protein LAP"/>
    <property type="match status" value="1"/>
</dbReference>
<evidence type="ECO:0000256" key="3">
    <source>
        <dbReference type="ARBA" id="ARBA00004600"/>
    </source>
</evidence>
<feature type="region of interest" description="Disordered" evidence="11">
    <location>
        <begin position="625"/>
        <end position="703"/>
    </location>
</feature>
<comment type="similarity">
    <text evidence="4">Belongs to the PICALM/SNAP91 family.</text>
</comment>
<dbReference type="SMART" id="SM00273">
    <property type="entry name" value="ENTH"/>
    <property type="match status" value="1"/>
</dbReference>
<comment type="subcellular location">
    <subcellularLocation>
        <location evidence="1">Cytoplasmic vesicle</location>
        <location evidence="1">Clathrin-coated vesicle</location>
    </subcellularLocation>
    <subcellularLocation>
        <location evidence="2">Golgi apparatus</location>
    </subcellularLocation>
    <subcellularLocation>
        <location evidence="3">Membrane</location>
        <location evidence="3">Clathrin-coated pit</location>
    </subcellularLocation>
</comment>
<dbReference type="Gene3D" id="1.20.58.150">
    <property type="entry name" value="ANTH domain"/>
    <property type="match status" value="1"/>
</dbReference>
<evidence type="ECO:0000256" key="9">
    <source>
        <dbReference type="ARBA" id="ARBA00023329"/>
    </source>
</evidence>
<organism evidence="13 14">
    <name type="scientific">Hypsibius exemplaris</name>
    <name type="common">Freshwater tardigrade</name>
    <dbReference type="NCBI Taxonomy" id="2072580"/>
    <lineage>
        <taxon>Eukaryota</taxon>
        <taxon>Metazoa</taxon>
        <taxon>Ecdysozoa</taxon>
        <taxon>Tardigrada</taxon>
        <taxon>Eutardigrada</taxon>
        <taxon>Parachela</taxon>
        <taxon>Hypsibioidea</taxon>
        <taxon>Hypsibiidae</taxon>
        <taxon>Hypsibius</taxon>
    </lineage>
</organism>
<proteinExistence type="inferred from homology"/>
<feature type="domain" description="ENTH" evidence="12">
    <location>
        <begin position="18"/>
        <end position="150"/>
    </location>
</feature>
<keyword evidence="6" id="KW-0333">Golgi apparatus</keyword>
<evidence type="ECO:0000313" key="13">
    <source>
        <dbReference type="EMBL" id="OQV13275.1"/>
    </source>
</evidence>
<dbReference type="GO" id="GO:0016185">
    <property type="term" value="P:synaptic vesicle budding from presynaptic endocytic zone membrane"/>
    <property type="evidence" value="ECO:0007669"/>
    <property type="project" value="TreeGrafter"/>
</dbReference>
<feature type="region of interest" description="Disordered" evidence="11">
    <location>
        <begin position="347"/>
        <end position="412"/>
    </location>
</feature>
<sequence length="703" mass="76299">MNLSQGGQTIMDRVNSARFGLAGHMLAKAVCKATTEEQIGPKKKHLDYLLHCTEEPNVSIPQLANLLLDRLQHTNWIVVYKALVSIHHLMLYGNERFIQYLASANTSFSLNQFLDNKSGVQGYDMSTYIRRYSKYLNQKALSYRVVAFDFCKVKRGKDDGVLRKMSAEKLLKTLPVIQDQMDALLEFDCSPNELTNAVISSCFVLLFRDLIRLFACYNDGIINMLEKYFDMNKKSCRDALDIYKRFLVRMDKVASFLKVAENVGIPKGEIPDLTKAPASLLDALEQHLDHLEGGKKPAGTPPGGVTASGSLHTGLMSLSATEHSLNEVDEKEKQRAILEEQQAMEEIRRKREQMAASQQSMPGQSENQFAGNFQNFPKAPSGPTSPANGVVPQFNGNSSNAMNASASSSKSDFDSLMDLDFNPNSFGGGAASSQSSGSFGSANFGAMPGASLSMTDMNQQQQQQRQAVPPQGFYQQQNPYASNPFASPSGNFVQPNGMQSPAGGMQMGNNPFGLPQHNGYQTSNMAMSFNNNQQMGPKSVQSPMGQAPQQQGSGFDADFGSVFGQPQQSGPSKSASNQQQSAQAQSKLIQNNVEQSLANLANNLNLGSLGAYGVRPAAAVAPNPNQFGMATGNTPQRQPMASNSNFGGQQQQQQQQAQFGQAAAPANGGWNPFMTMTPTTPQQQNSPTRAQQPAANDPFASLI</sequence>
<dbReference type="InterPro" id="IPR011417">
    <property type="entry name" value="ANTH_dom"/>
</dbReference>
<keyword evidence="7" id="KW-0472">Membrane</keyword>
<dbReference type="SUPFAM" id="SSF48464">
    <property type="entry name" value="ENTH/VHS domain"/>
    <property type="match status" value="1"/>
</dbReference>
<feature type="compositionally biased region" description="Polar residues" evidence="11">
    <location>
        <begin position="626"/>
        <end position="646"/>
    </location>
</feature>
<accession>A0A1W0WDI5</accession>
<dbReference type="GO" id="GO:0030136">
    <property type="term" value="C:clathrin-coated vesicle"/>
    <property type="evidence" value="ECO:0007669"/>
    <property type="project" value="UniProtKB-SubCell"/>
</dbReference>
<comment type="subunit">
    <text evidence="10">Binds clathrin and phosphatidylinositol 4,5-bisphosphate.</text>
</comment>
<dbReference type="GO" id="GO:0005905">
    <property type="term" value="C:clathrin-coated pit"/>
    <property type="evidence" value="ECO:0007669"/>
    <property type="project" value="UniProtKB-SubCell"/>
</dbReference>
<evidence type="ECO:0000259" key="12">
    <source>
        <dbReference type="PROSITE" id="PS50942"/>
    </source>
</evidence>
<protein>
    <submittedName>
        <fullName evidence="13">Phosphatidylinositol-binding clathrin assembly protein LAP</fullName>
    </submittedName>
</protein>
<dbReference type="InterPro" id="IPR008942">
    <property type="entry name" value="ENTH_VHS"/>
</dbReference>
<dbReference type="Gene3D" id="1.25.40.90">
    <property type="match status" value="1"/>
</dbReference>
<gene>
    <name evidence="13" type="ORF">BV898_12481</name>
</gene>
<dbReference type="EMBL" id="MTYJ01000127">
    <property type="protein sequence ID" value="OQV13275.1"/>
    <property type="molecule type" value="Genomic_DNA"/>
</dbReference>
<keyword evidence="14" id="KW-1185">Reference proteome</keyword>
<dbReference type="SUPFAM" id="SSF89009">
    <property type="entry name" value="GAT-like domain"/>
    <property type="match status" value="1"/>
</dbReference>
<dbReference type="GO" id="GO:0040011">
    <property type="term" value="P:locomotion"/>
    <property type="evidence" value="ECO:0007669"/>
    <property type="project" value="UniProtKB-ARBA"/>
</dbReference>
<name>A0A1W0WDI5_HYPEX</name>
<comment type="caution">
    <text evidence="13">The sequence shown here is derived from an EMBL/GenBank/DDBJ whole genome shotgun (WGS) entry which is preliminary data.</text>
</comment>
<dbReference type="GO" id="GO:0008021">
    <property type="term" value="C:synaptic vesicle"/>
    <property type="evidence" value="ECO:0007669"/>
    <property type="project" value="TreeGrafter"/>
</dbReference>
<feature type="compositionally biased region" description="Polar residues" evidence="11">
    <location>
        <begin position="473"/>
        <end position="499"/>
    </location>
</feature>
<evidence type="ECO:0000256" key="6">
    <source>
        <dbReference type="ARBA" id="ARBA00023034"/>
    </source>
</evidence>
<dbReference type="AlphaFoldDB" id="A0A1W0WDI5"/>
<feature type="region of interest" description="Disordered" evidence="11">
    <location>
        <begin position="450"/>
        <end position="587"/>
    </location>
</feature>
<feature type="compositionally biased region" description="Polar residues" evidence="11">
    <location>
        <begin position="685"/>
        <end position="694"/>
    </location>
</feature>
<dbReference type="GO" id="GO:0072583">
    <property type="term" value="P:clathrin-dependent endocytosis"/>
    <property type="evidence" value="ECO:0007669"/>
    <property type="project" value="InterPro"/>
</dbReference>
<feature type="compositionally biased region" description="Polar residues" evidence="11">
    <location>
        <begin position="355"/>
        <end position="375"/>
    </location>
</feature>
<evidence type="ECO:0000313" key="14">
    <source>
        <dbReference type="Proteomes" id="UP000192578"/>
    </source>
</evidence>
<keyword evidence="5" id="KW-0254">Endocytosis</keyword>
<evidence type="ECO:0000256" key="2">
    <source>
        <dbReference type="ARBA" id="ARBA00004555"/>
    </source>
</evidence>
<dbReference type="InterPro" id="IPR014712">
    <property type="entry name" value="ANTH_dom_sf"/>
</dbReference>
<dbReference type="OrthoDB" id="44015at2759"/>
<evidence type="ECO:0000256" key="5">
    <source>
        <dbReference type="ARBA" id="ARBA00022583"/>
    </source>
</evidence>
<dbReference type="InterPro" id="IPR045192">
    <property type="entry name" value="AP180-like"/>
</dbReference>
<dbReference type="GO" id="GO:0000149">
    <property type="term" value="F:SNARE binding"/>
    <property type="evidence" value="ECO:0007669"/>
    <property type="project" value="TreeGrafter"/>
</dbReference>
<evidence type="ECO:0000256" key="11">
    <source>
        <dbReference type="SAM" id="MobiDB-lite"/>
    </source>
</evidence>
<dbReference type="FunFam" id="1.20.58.150:FF:000001">
    <property type="entry name" value="phosphatidylinositol-binding clathrin assembly protein-like isoform X1"/>
    <property type="match status" value="1"/>
</dbReference>
<keyword evidence="9" id="KW-0968">Cytoplasmic vesicle</keyword>
<dbReference type="GO" id="GO:0098894">
    <property type="term" value="C:extrinsic component of presynaptic endocytic zone membrane"/>
    <property type="evidence" value="ECO:0007669"/>
    <property type="project" value="TreeGrafter"/>
</dbReference>
<evidence type="ECO:0000256" key="4">
    <source>
        <dbReference type="ARBA" id="ARBA00008011"/>
    </source>
</evidence>
<dbReference type="Pfam" id="PF07651">
    <property type="entry name" value="ANTH"/>
    <property type="match status" value="1"/>
</dbReference>
<feature type="compositionally biased region" description="Low complexity" evidence="11">
    <location>
        <begin position="572"/>
        <end position="587"/>
    </location>
</feature>
<reference evidence="14" key="1">
    <citation type="submission" date="2017-01" db="EMBL/GenBank/DDBJ databases">
        <title>Comparative genomics of anhydrobiosis in the tardigrade Hypsibius dujardini.</title>
        <authorList>
            <person name="Yoshida Y."/>
            <person name="Koutsovoulos G."/>
            <person name="Laetsch D."/>
            <person name="Stevens L."/>
            <person name="Kumar S."/>
            <person name="Horikawa D."/>
            <person name="Ishino K."/>
            <person name="Komine S."/>
            <person name="Tomita M."/>
            <person name="Blaxter M."/>
            <person name="Arakawa K."/>
        </authorList>
    </citation>
    <scope>NUCLEOTIDE SEQUENCE [LARGE SCALE GENOMIC DNA]</scope>
    <source>
        <strain evidence="14">Z151</strain>
    </source>
</reference>
<evidence type="ECO:0000256" key="7">
    <source>
        <dbReference type="ARBA" id="ARBA00023136"/>
    </source>
</evidence>
<feature type="compositionally biased region" description="Polar residues" evidence="11">
    <location>
        <begin position="518"/>
        <end position="553"/>
    </location>
</feature>
<evidence type="ECO:0000256" key="8">
    <source>
        <dbReference type="ARBA" id="ARBA00023176"/>
    </source>
</evidence>
<evidence type="ECO:0000256" key="1">
    <source>
        <dbReference type="ARBA" id="ARBA00004132"/>
    </source>
</evidence>
<dbReference type="GO" id="GO:0032050">
    <property type="term" value="F:clathrin heavy chain binding"/>
    <property type="evidence" value="ECO:0007669"/>
    <property type="project" value="TreeGrafter"/>
</dbReference>
<dbReference type="PANTHER" id="PTHR22951">
    <property type="entry name" value="CLATHRIN ASSEMBLY PROTEIN"/>
    <property type="match status" value="1"/>
</dbReference>
<dbReference type="GO" id="GO:0048268">
    <property type="term" value="P:clathrin coat assembly"/>
    <property type="evidence" value="ECO:0007669"/>
    <property type="project" value="InterPro"/>
</dbReference>
<dbReference type="GO" id="GO:0005546">
    <property type="term" value="F:phosphatidylinositol-4,5-bisphosphate binding"/>
    <property type="evidence" value="ECO:0007669"/>
    <property type="project" value="TreeGrafter"/>
</dbReference>